<organism evidence="1 2">
    <name type="scientific">Vanilla planifolia</name>
    <name type="common">Vanilla</name>
    <dbReference type="NCBI Taxonomy" id="51239"/>
    <lineage>
        <taxon>Eukaryota</taxon>
        <taxon>Viridiplantae</taxon>
        <taxon>Streptophyta</taxon>
        <taxon>Embryophyta</taxon>
        <taxon>Tracheophyta</taxon>
        <taxon>Spermatophyta</taxon>
        <taxon>Magnoliopsida</taxon>
        <taxon>Liliopsida</taxon>
        <taxon>Asparagales</taxon>
        <taxon>Orchidaceae</taxon>
        <taxon>Vanilloideae</taxon>
        <taxon>Vanilleae</taxon>
        <taxon>Vanilla</taxon>
    </lineage>
</organism>
<evidence type="ECO:0000313" key="2">
    <source>
        <dbReference type="Proteomes" id="UP000639772"/>
    </source>
</evidence>
<comment type="caution">
    <text evidence="1">The sequence shown here is derived from an EMBL/GenBank/DDBJ whole genome shotgun (WGS) entry which is preliminary data.</text>
</comment>
<gene>
    <name evidence="1" type="ORF">HPP92_006940</name>
</gene>
<reference evidence="1 2" key="1">
    <citation type="journal article" date="2020" name="Nat. Food">
        <title>A phased Vanilla planifolia genome enables genetic improvement of flavour and production.</title>
        <authorList>
            <person name="Hasing T."/>
            <person name="Tang H."/>
            <person name="Brym M."/>
            <person name="Khazi F."/>
            <person name="Huang T."/>
            <person name="Chambers A.H."/>
        </authorList>
    </citation>
    <scope>NUCLEOTIDE SEQUENCE [LARGE SCALE GENOMIC DNA]</scope>
    <source>
        <tissue evidence="1">Leaf</tissue>
    </source>
</reference>
<name>A0A835RQ77_VANPL</name>
<accession>A0A835RQ77</accession>
<dbReference type="AlphaFoldDB" id="A0A835RQ77"/>
<dbReference type="Proteomes" id="UP000639772">
    <property type="component" value="Chromosome 3"/>
</dbReference>
<dbReference type="EMBL" id="JADCNM010000003">
    <property type="protein sequence ID" value="KAG0490077.1"/>
    <property type="molecule type" value="Genomic_DNA"/>
</dbReference>
<protein>
    <submittedName>
        <fullName evidence="1">Uncharacterized protein</fullName>
    </submittedName>
</protein>
<evidence type="ECO:0000313" key="1">
    <source>
        <dbReference type="EMBL" id="KAG0490077.1"/>
    </source>
</evidence>
<proteinExistence type="predicted"/>
<sequence length="171" mass="19299">MKSGDKLTSPRRRPYSSAHYQEVERILQRFVRKNERIRRKMDAIGNETRLPLMTSRTMASGSSAFVPEGVNEVSEETEKNRERTAVHNGADHANGHQQVVEPICESEEISEAYSRRGWGRFFDSSVTAPAARVRRLFSCGDVLIHLQNSSRRWSSLPGGNLKEEELLLAGG</sequence>